<evidence type="ECO:0000256" key="1">
    <source>
        <dbReference type="SAM" id="MobiDB-lite"/>
    </source>
</evidence>
<proteinExistence type="predicted"/>
<evidence type="ECO:0000313" key="3">
    <source>
        <dbReference type="EMBL" id="GHI20316.1"/>
    </source>
</evidence>
<gene>
    <name evidence="3" type="ORF">Shyd_16870</name>
    <name evidence="4" type="ORF">Shyd_53920</name>
</gene>
<dbReference type="PANTHER" id="PTHR33164:SF57">
    <property type="entry name" value="MARR-FAMILY TRANSCRIPTIONAL REGULATOR"/>
    <property type="match status" value="1"/>
</dbReference>
<accession>A0ABQ3P5L9</accession>
<protein>
    <submittedName>
        <fullName evidence="3">MarR family transcriptional regulator</fullName>
    </submittedName>
</protein>
<feature type="domain" description="HTH marR-type" evidence="2">
    <location>
        <begin position="30"/>
        <end position="160"/>
    </location>
</feature>
<reference evidence="3" key="1">
    <citation type="submission" date="2024-05" db="EMBL/GenBank/DDBJ databases">
        <title>Whole genome shotgun sequence of Streptomyces hydrogenans NBRC 13475.</title>
        <authorList>
            <person name="Komaki H."/>
            <person name="Tamura T."/>
        </authorList>
    </citation>
    <scope>NUCLEOTIDE SEQUENCE</scope>
    <source>
        <strain evidence="3">NBRC 13475</strain>
    </source>
</reference>
<name>A0ABQ3P5L9_9ACTN</name>
<evidence type="ECO:0000259" key="2">
    <source>
        <dbReference type="PROSITE" id="PS50995"/>
    </source>
</evidence>
<comment type="caution">
    <text evidence="3">The sequence shown here is derived from an EMBL/GenBank/DDBJ whole genome shotgun (WGS) entry which is preliminary data.</text>
</comment>
<dbReference type="Proteomes" id="UP001052739">
    <property type="component" value="Unassembled WGS sequence"/>
</dbReference>
<dbReference type="InterPro" id="IPR000835">
    <property type="entry name" value="HTH_MarR-typ"/>
</dbReference>
<evidence type="ECO:0000313" key="5">
    <source>
        <dbReference type="Proteomes" id="UP001052739"/>
    </source>
</evidence>
<dbReference type="PANTHER" id="PTHR33164">
    <property type="entry name" value="TRANSCRIPTIONAL REGULATOR, MARR FAMILY"/>
    <property type="match status" value="1"/>
</dbReference>
<feature type="region of interest" description="Disordered" evidence="1">
    <location>
        <begin position="1"/>
        <end position="28"/>
    </location>
</feature>
<dbReference type="SUPFAM" id="SSF46785">
    <property type="entry name" value="Winged helix' DNA-binding domain"/>
    <property type="match status" value="1"/>
</dbReference>
<dbReference type="EMBL" id="BNDW01000040">
    <property type="protein sequence ID" value="GHI24021.1"/>
    <property type="molecule type" value="Genomic_DNA"/>
</dbReference>
<dbReference type="InterPro" id="IPR036388">
    <property type="entry name" value="WH-like_DNA-bd_sf"/>
</dbReference>
<dbReference type="PROSITE" id="PS50995">
    <property type="entry name" value="HTH_MARR_2"/>
    <property type="match status" value="1"/>
</dbReference>
<dbReference type="Gene3D" id="1.10.10.10">
    <property type="entry name" value="Winged helix-like DNA-binding domain superfamily/Winged helix DNA-binding domain"/>
    <property type="match status" value="1"/>
</dbReference>
<keyword evidence="5" id="KW-1185">Reference proteome</keyword>
<feature type="compositionally biased region" description="Basic and acidic residues" evidence="1">
    <location>
        <begin position="15"/>
        <end position="28"/>
    </location>
</feature>
<dbReference type="InterPro" id="IPR039422">
    <property type="entry name" value="MarR/SlyA-like"/>
</dbReference>
<organism evidence="3 5">
    <name type="scientific">Streptomyces hydrogenans</name>
    <dbReference type="NCBI Taxonomy" id="1873719"/>
    <lineage>
        <taxon>Bacteria</taxon>
        <taxon>Bacillati</taxon>
        <taxon>Actinomycetota</taxon>
        <taxon>Actinomycetes</taxon>
        <taxon>Kitasatosporales</taxon>
        <taxon>Streptomycetaceae</taxon>
        <taxon>Streptomyces</taxon>
    </lineage>
</organism>
<dbReference type="EMBL" id="BNDW01000006">
    <property type="protein sequence ID" value="GHI20316.1"/>
    <property type="molecule type" value="Genomic_DNA"/>
</dbReference>
<dbReference type="InterPro" id="IPR011991">
    <property type="entry name" value="ArsR-like_HTH"/>
</dbReference>
<dbReference type="CDD" id="cd00090">
    <property type="entry name" value="HTH_ARSR"/>
    <property type="match status" value="1"/>
</dbReference>
<dbReference type="RefSeq" id="WP_190221491.1">
    <property type="nucleotide sequence ID" value="NZ_BNBS01000002.1"/>
</dbReference>
<dbReference type="InterPro" id="IPR036390">
    <property type="entry name" value="WH_DNA-bd_sf"/>
</dbReference>
<dbReference type="SMART" id="SM00347">
    <property type="entry name" value="HTH_MARR"/>
    <property type="match status" value="1"/>
</dbReference>
<dbReference type="Pfam" id="PF12802">
    <property type="entry name" value="MarR_2"/>
    <property type="match status" value="1"/>
</dbReference>
<evidence type="ECO:0000313" key="4">
    <source>
        <dbReference type="EMBL" id="GHI24021.1"/>
    </source>
</evidence>
<sequence length="170" mass="18638">MSDAGTEATPATAHEPPHEPPREPPREASVDVIQRELTAFARRARAAAARVHPEIPLVSYTLLSHIAERSGCRATDLAAHYLLDKSTVSRQLGGLEKLGLVERRPAPEDHRVQVLHPTEAGLTVLATAQANRLAAYQERLKDWSGEDLARFADYLLRYNAEGPAGLPDPR</sequence>